<name>A0A6C0F6K1_9ZZZZ</name>
<dbReference type="Gene3D" id="3.30.470.30">
    <property type="entry name" value="DNA ligase/mRNA capping enzyme"/>
    <property type="match status" value="1"/>
</dbReference>
<proteinExistence type="predicted"/>
<dbReference type="GO" id="GO:0006370">
    <property type="term" value="P:7-methylguanosine mRNA capping"/>
    <property type="evidence" value="ECO:0007669"/>
    <property type="project" value="InterPro"/>
</dbReference>
<dbReference type="Pfam" id="PF01331">
    <property type="entry name" value="mRNA_cap_enzyme"/>
    <property type="match status" value="1"/>
</dbReference>
<dbReference type="GO" id="GO:0005524">
    <property type="term" value="F:ATP binding"/>
    <property type="evidence" value="ECO:0007669"/>
    <property type="project" value="InterPro"/>
</dbReference>
<protein>
    <recommendedName>
        <fullName evidence="1">mRNA capping enzyme adenylation domain-containing protein</fullName>
    </recommendedName>
</protein>
<reference evidence="2" key="1">
    <citation type="journal article" date="2020" name="Nature">
        <title>Giant virus diversity and host interactions through global metagenomics.</title>
        <authorList>
            <person name="Schulz F."/>
            <person name="Roux S."/>
            <person name="Paez-Espino D."/>
            <person name="Jungbluth S."/>
            <person name="Walsh D.A."/>
            <person name="Denef V.J."/>
            <person name="McMahon K.D."/>
            <person name="Konstantinidis K.T."/>
            <person name="Eloe-Fadrosh E.A."/>
            <person name="Kyrpides N.C."/>
            <person name="Woyke T."/>
        </authorList>
    </citation>
    <scope>NUCLEOTIDE SEQUENCE</scope>
    <source>
        <strain evidence="2">GVMAG-S-ERX555931-87</strain>
    </source>
</reference>
<dbReference type="InterPro" id="IPR001339">
    <property type="entry name" value="mRNA_cap_enzyme_adenylation"/>
</dbReference>
<dbReference type="GO" id="GO:0004484">
    <property type="term" value="F:mRNA guanylyltransferase activity"/>
    <property type="evidence" value="ECO:0007669"/>
    <property type="project" value="InterPro"/>
</dbReference>
<evidence type="ECO:0000313" key="2">
    <source>
        <dbReference type="EMBL" id="QHT36481.1"/>
    </source>
</evidence>
<accession>A0A6C0F6K1</accession>
<dbReference type="EMBL" id="MN738743">
    <property type="protein sequence ID" value="QHT36481.1"/>
    <property type="molecule type" value="Genomic_DNA"/>
</dbReference>
<evidence type="ECO:0000259" key="1">
    <source>
        <dbReference type="Pfam" id="PF01331"/>
    </source>
</evidence>
<organism evidence="2">
    <name type="scientific">viral metagenome</name>
    <dbReference type="NCBI Taxonomy" id="1070528"/>
    <lineage>
        <taxon>unclassified sequences</taxon>
        <taxon>metagenomes</taxon>
        <taxon>organismal metagenomes</taxon>
    </lineage>
</organism>
<dbReference type="AlphaFoldDB" id="A0A6C0F6K1"/>
<feature type="domain" description="mRNA capping enzyme adenylation" evidence="1">
    <location>
        <begin position="52"/>
        <end position="214"/>
    </location>
</feature>
<sequence length="318" mass="37705">MDPKHLTRTSFCNKKAENVTDNSMKKYILDNLSLKTDVRYNNRYAKVYNEQYKKNLNNPHIVCIKSSGAQYLMFCTQINDVNYCFMIDKKVKDGYEYPKIFIVNYRFSHELFNGTLFEVELIRDKNNEWSILIGDIYTKNGGTMKNTQIHDRINYCIDILENEYIPDPFCDICPVRIKKYFNINELEFIMDEFIKKLSYNVRGLYFVPLKPSYSKILYLLKDDDYKKFNSNNKSLISFRIIKTVKSDIYELYIYNDNKTNLQKHSYASIPDIKTSKWLNDLTLSKDECIVECKYNKIFDKWSPIKEGASIDTITDITV</sequence>